<evidence type="ECO:0000256" key="5">
    <source>
        <dbReference type="SAM" id="MobiDB-lite"/>
    </source>
</evidence>
<dbReference type="Pfam" id="PF15503">
    <property type="entry name" value="PPP1R35_C"/>
    <property type="match status" value="1"/>
</dbReference>
<evidence type="ECO:0000313" key="8">
    <source>
        <dbReference type="Proteomes" id="UP000030746"/>
    </source>
</evidence>
<gene>
    <name evidence="7" type="ORF">LOTGIDRAFT_231887</name>
</gene>
<keyword evidence="3" id="KW-0206">Cytoskeleton</keyword>
<dbReference type="EMBL" id="KB201611">
    <property type="protein sequence ID" value="ESO95653.1"/>
    <property type="molecule type" value="Genomic_DNA"/>
</dbReference>
<dbReference type="GO" id="GO:1903724">
    <property type="term" value="P:positive regulation of centriole elongation"/>
    <property type="evidence" value="ECO:0007669"/>
    <property type="project" value="TreeGrafter"/>
</dbReference>
<evidence type="ECO:0000313" key="7">
    <source>
        <dbReference type="EMBL" id="ESO95653.1"/>
    </source>
</evidence>
<dbReference type="GO" id="GO:0045724">
    <property type="term" value="P:positive regulation of cilium assembly"/>
    <property type="evidence" value="ECO:0007669"/>
    <property type="project" value="TreeGrafter"/>
</dbReference>
<evidence type="ECO:0000256" key="2">
    <source>
        <dbReference type="ARBA" id="ARBA00022490"/>
    </source>
</evidence>
<evidence type="ECO:0000256" key="4">
    <source>
        <dbReference type="ARBA" id="ARBA00029452"/>
    </source>
</evidence>
<name>V3ZVW2_LOTGI</name>
<dbReference type="InterPro" id="IPR029135">
    <property type="entry name" value="PPP1R35_C"/>
</dbReference>
<keyword evidence="2" id="KW-0963">Cytoplasm</keyword>
<dbReference type="HOGENOM" id="CLU_641405_0_0_1"/>
<keyword evidence="8" id="KW-1185">Reference proteome</keyword>
<feature type="region of interest" description="Disordered" evidence="5">
    <location>
        <begin position="355"/>
        <end position="376"/>
    </location>
</feature>
<dbReference type="GO" id="GO:0005814">
    <property type="term" value="C:centriole"/>
    <property type="evidence" value="ECO:0007669"/>
    <property type="project" value="UniProtKB-SubCell"/>
</dbReference>
<dbReference type="PANTHER" id="PTHR28625:SF1">
    <property type="entry name" value="PROTEIN PHOSPHATASE 1 REGULATORY SUBUNIT 35"/>
    <property type="match status" value="1"/>
</dbReference>
<dbReference type="OrthoDB" id="8942190at2759"/>
<feature type="region of interest" description="Disordered" evidence="5">
    <location>
        <begin position="45"/>
        <end position="134"/>
    </location>
</feature>
<dbReference type="AlphaFoldDB" id="V3ZVW2"/>
<feature type="compositionally biased region" description="Polar residues" evidence="5">
    <location>
        <begin position="57"/>
        <end position="86"/>
    </location>
</feature>
<dbReference type="GeneID" id="20248749"/>
<dbReference type="InterPro" id="IPR033590">
    <property type="entry name" value="PPP1R35"/>
</dbReference>
<comment type="similarity">
    <text evidence="4">Belongs to the PPP1R35 family.</text>
</comment>
<evidence type="ECO:0000259" key="6">
    <source>
        <dbReference type="Pfam" id="PF15503"/>
    </source>
</evidence>
<reference evidence="7 8" key="1">
    <citation type="journal article" date="2013" name="Nature">
        <title>Insights into bilaterian evolution from three spiralian genomes.</title>
        <authorList>
            <person name="Simakov O."/>
            <person name="Marletaz F."/>
            <person name="Cho S.J."/>
            <person name="Edsinger-Gonzales E."/>
            <person name="Havlak P."/>
            <person name="Hellsten U."/>
            <person name="Kuo D.H."/>
            <person name="Larsson T."/>
            <person name="Lv J."/>
            <person name="Arendt D."/>
            <person name="Savage R."/>
            <person name="Osoegawa K."/>
            <person name="de Jong P."/>
            <person name="Grimwood J."/>
            <person name="Chapman J.A."/>
            <person name="Shapiro H."/>
            <person name="Aerts A."/>
            <person name="Otillar R.P."/>
            <person name="Terry A.Y."/>
            <person name="Boore J.L."/>
            <person name="Grigoriev I.V."/>
            <person name="Lindberg D.R."/>
            <person name="Seaver E.C."/>
            <person name="Weisblat D.A."/>
            <person name="Putnam N.H."/>
            <person name="Rokhsar D.S."/>
        </authorList>
    </citation>
    <scope>NUCLEOTIDE SEQUENCE [LARGE SCALE GENOMIC DNA]</scope>
</reference>
<dbReference type="KEGG" id="lgi:LOTGIDRAFT_231887"/>
<sequence>MVKKMAEGILSNPHYSTNMPHFNRTQKFDRFPMTSVQDEDINPIHMAPVPSWRDEISSATDPSLTLTPERSSKPKISNNPQTTNPPVVTKTKMKQKQRVRFDLDNDDDDLHSRDTPDSQSSSNTNSPSKSTPQKAYCPQMYISKPDQNVNDDELDITQMEDEIITINRRCDSVETAKSDYSEKTNSRSSSVDLSFTETALKYLAIRESEISKSESPNPPQIVDSVPSHVHKCHAVKNVIVTREYENRSTPNTYQFPFVDTASSRESEHVLARPEYNTTLKISEELKDLKASKPKVAQTLKQKLKSSEETRTDINEKASVKVNRNGELFSGLVGVDPDINKLCLEVERGITGKVKPKVKSTNKGSTASGKKSDPKAPDILEFYTDDRQREIPDLSLTNITIATESLSTADPMTAFDLYRHNRVWDTLHN</sequence>
<feature type="region of interest" description="Disordered" evidence="5">
    <location>
        <begin position="1"/>
        <end position="23"/>
    </location>
</feature>
<evidence type="ECO:0000256" key="3">
    <source>
        <dbReference type="ARBA" id="ARBA00023212"/>
    </source>
</evidence>
<accession>V3ZVW2</accession>
<dbReference type="RefSeq" id="XP_009053507.1">
    <property type="nucleotide sequence ID" value="XM_009055259.1"/>
</dbReference>
<organism evidence="7 8">
    <name type="scientific">Lottia gigantea</name>
    <name type="common">Giant owl limpet</name>
    <dbReference type="NCBI Taxonomy" id="225164"/>
    <lineage>
        <taxon>Eukaryota</taxon>
        <taxon>Metazoa</taxon>
        <taxon>Spiralia</taxon>
        <taxon>Lophotrochozoa</taxon>
        <taxon>Mollusca</taxon>
        <taxon>Gastropoda</taxon>
        <taxon>Patellogastropoda</taxon>
        <taxon>Lottioidea</taxon>
        <taxon>Lottiidae</taxon>
        <taxon>Lottia</taxon>
    </lineage>
</organism>
<comment type="subcellular location">
    <subcellularLocation>
        <location evidence="1">Cytoplasm</location>
        <location evidence="1">Cytoskeleton</location>
        <location evidence="1">Microtubule organizing center</location>
        <location evidence="1">Centrosome</location>
        <location evidence="1">Centriole</location>
    </subcellularLocation>
</comment>
<protein>
    <recommendedName>
        <fullName evidence="6">Protein phosphatase 1 regulatory subunit 35 C-terminal domain-containing protein</fullName>
    </recommendedName>
</protein>
<dbReference type="Proteomes" id="UP000030746">
    <property type="component" value="Unassembled WGS sequence"/>
</dbReference>
<feature type="compositionally biased region" description="Low complexity" evidence="5">
    <location>
        <begin position="118"/>
        <end position="133"/>
    </location>
</feature>
<feature type="compositionally biased region" description="Polar residues" evidence="5">
    <location>
        <begin position="13"/>
        <end position="23"/>
    </location>
</feature>
<dbReference type="CTD" id="20248749"/>
<dbReference type="GO" id="GO:0019902">
    <property type="term" value="F:phosphatase binding"/>
    <property type="evidence" value="ECO:0007669"/>
    <property type="project" value="InterPro"/>
</dbReference>
<feature type="domain" description="Protein phosphatase 1 regulatory subunit 35 C-terminal" evidence="6">
    <location>
        <begin position="273"/>
        <end position="419"/>
    </location>
</feature>
<proteinExistence type="inferred from homology"/>
<dbReference type="OMA" id="MATHFIC"/>
<dbReference type="PANTHER" id="PTHR28625">
    <property type="entry name" value="PROTEIN PHOSPHATASE 1 REGULATORY SUBUNIT 35"/>
    <property type="match status" value="1"/>
</dbReference>
<evidence type="ECO:0000256" key="1">
    <source>
        <dbReference type="ARBA" id="ARBA00004114"/>
    </source>
</evidence>